<dbReference type="PANTHER" id="PTHR34295">
    <property type="entry name" value="BIOTIN TRANSPORTER BIOY"/>
    <property type="match status" value="1"/>
</dbReference>
<accession>A0A2W4USW1</accession>
<gene>
    <name evidence="4" type="ORF">DCF25_00930</name>
</gene>
<evidence type="ECO:0000256" key="2">
    <source>
        <dbReference type="PIRNR" id="PIRNR016661"/>
    </source>
</evidence>
<proteinExistence type="inferred from homology"/>
<evidence type="ECO:0000313" key="5">
    <source>
        <dbReference type="Proteomes" id="UP000249354"/>
    </source>
</evidence>
<comment type="subcellular location">
    <subcellularLocation>
        <location evidence="2">Cell membrane</location>
        <topology evidence="2">Multi-pass membrane protein</topology>
    </subcellularLocation>
</comment>
<sequence length="188" mass="20198">MILTIGSTWLEAFSLGVPLRDLLRGEQGAWISSLQVSFQVGAALFTGCMGGKTAAALSQIAYVALGILLFDRFGYEVFTQGAGIASLREPWFGYLLGFIPGGWLCGWLAFRSKATLERLAFGSLAGLAAVHLCGLSYLLLGSLVRWVRLEGSLGEAIMTYSVLEIPGQVMVACAIALIAYGMRRALFY</sequence>
<dbReference type="AlphaFoldDB" id="A0A2W4USW1"/>
<comment type="similarity">
    <text evidence="1 2">Belongs to the BioY family.</text>
</comment>
<reference evidence="4 5" key="2">
    <citation type="submission" date="2018-06" db="EMBL/GenBank/DDBJ databases">
        <title>Metagenomic assembly of (sub)arctic Cyanobacteria and their associated microbiome from non-axenic cultures.</title>
        <authorList>
            <person name="Baurain D."/>
        </authorList>
    </citation>
    <scope>NUCLEOTIDE SEQUENCE [LARGE SCALE GENOMIC DNA]</scope>
    <source>
        <strain evidence="4">ULC129bin1</strain>
    </source>
</reference>
<feature type="transmembrane region" description="Helical" evidence="3">
    <location>
        <begin position="54"/>
        <end position="71"/>
    </location>
</feature>
<dbReference type="PIRSF" id="PIRSF016661">
    <property type="entry name" value="BioY"/>
    <property type="match status" value="1"/>
</dbReference>
<evidence type="ECO:0000313" key="4">
    <source>
        <dbReference type="EMBL" id="PZO23244.1"/>
    </source>
</evidence>
<evidence type="ECO:0000256" key="3">
    <source>
        <dbReference type="SAM" id="Phobius"/>
    </source>
</evidence>
<dbReference type="InterPro" id="IPR003784">
    <property type="entry name" value="BioY"/>
</dbReference>
<dbReference type="GO" id="GO:0005886">
    <property type="term" value="C:plasma membrane"/>
    <property type="evidence" value="ECO:0007669"/>
    <property type="project" value="UniProtKB-SubCell"/>
</dbReference>
<name>A0A2W4USW1_9CYAN</name>
<reference evidence="5" key="1">
    <citation type="submission" date="2018-04" db="EMBL/GenBank/DDBJ databases">
        <authorList>
            <person name="Cornet L."/>
        </authorList>
    </citation>
    <scope>NUCLEOTIDE SEQUENCE [LARGE SCALE GENOMIC DNA]</scope>
</reference>
<dbReference type="GO" id="GO:0015225">
    <property type="term" value="F:biotin transmembrane transporter activity"/>
    <property type="evidence" value="ECO:0007669"/>
    <property type="project" value="UniProtKB-UniRule"/>
</dbReference>
<dbReference type="Proteomes" id="UP000249354">
    <property type="component" value="Unassembled WGS sequence"/>
</dbReference>
<dbReference type="EMBL" id="QBMC01000003">
    <property type="protein sequence ID" value="PZO23244.1"/>
    <property type="molecule type" value="Genomic_DNA"/>
</dbReference>
<protein>
    <recommendedName>
        <fullName evidence="2">Biotin transporter</fullName>
    </recommendedName>
</protein>
<keyword evidence="2" id="KW-1003">Cell membrane</keyword>
<keyword evidence="3" id="KW-1133">Transmembrane helix</keyword>
<feature type="transmembrane region" description="Helical" evidence="3">
    <location>
        <begin position="91"/>
        <end position="110"/>
    </location>
</feature>
<keyword evidence="3" id="KW-0812">Transmembrane</keyword>
<organism evidence="4 5">
    <name type="scientific">Leptolyngbya foveolarum</name>
    <dbReference type="NCBI Taxonomy" id="47253"/>
    <lineage>
        <taxon>Bacteria</taxon>
        <taxon>Bacillati</taxon>
        <taxon>Cyanobacteriota</taxon>
        <taxon>Cyanophyceae</taxon>
        <taxon>Leptolyngbyales</taxon>
        <taxon>Leptolyngbyaceae</taxon>
        <taxon>Leptolyngbya group</taxon>
        <taxon>Leptolyngbya</taxon>
    </lineage>
</organism>
<dbReference type="Pfam" id="PF02632">
    <property type="entry name" value="BioY"/>
    <property type="match status" value="1"/>
</dbReference>
<feature type="transmembrane region" description="Helical" evidence="3">
    <location>
        <begin position="160"/>
        <end position="182"/>
    </location>
</feature>
<feature type="transmembrane region" description="Helical" evidence="3">
    <location>
        <begin position="119"/>
        <end position="140"/>
    </location>
</feature>
<dbReference type="Gene3D" id="1.10.1760.20">
    <property type="match status" value="1"/>
</dbReference>
<keyword evidence="2 3" id="KW-0472">Membrane</keyword>
<evidence type="ECO:0000256" key="1">
    <source>
        <dbReference type="ARBA" id="ARBA00010692"/>
    </source>
</evidence>
<dbReference type="PANTHER" id="PTHR34295:SF1">
    <property type="entry name" value="BIOTIN TRANSPORTER BIOY"/>
    <property type="match status" value="1"/>
</dbReference>
<comment type="caution">
    <text evidence="4">The sequence shown here is derived from an EMBL/GenBank/DDBJ whole genome shotgun (WGS) entry which is preliminary data.</text>
</comment>
<keyword evidence="2" id="KW-0813">Transport</keyword>